<name>A0A0E9RJN1_ANGAN</name>
<protein>
    <submittedName>
        <fullName evidence="1">Uncharacterized protein</fullName>
    </submittedName>
</protein>
<proteinExistence type="predicted"/>
<reference evidence="1" key="1">
    <citation type="submission" date="2014-11" db="EMBL/GenBank/DDBJ databases">
        <authorList>
            <person name="Amaro Gonzalez C."/>
        </authorList>
    </citation>
    <scope>NUCLEOTIDE SEQUENCE</scope>
</reference>
<dbReference type="AlphaFoldDB" id="A0A0E9RJN1"/>
<sequence>MRTSIFVKVLFLPMYFFFFSDKDMQVCTEACLQKKKKNVKNDHMGEVTSPH</sequence>
<dbReference type="EMBL" id="GBXM01079902">
    <property type="protein sequence ID" value="JAH28675.1"/>
    <property type="molecule type" value="Transcribed_RNA"/>
</dbReference>
<organism evidence="1">
    <name type="scientific">Anguilla anguilla</name>
    <name type="common">European freshwater eel</name>
    <name type="synonym">Muraena anguilla</name>
    <dbReference type="NCBI Taxonomy" id="7936"/>
    <lineage>
        <taxon>Eukaryota</taxon>
        <taxon>Metazoa</taxon>
        <taxon>Chordata</taxon>
        <taxon>Craniata</taxon>
        <taxon>Vertebrata</taxon>
        <taxon>Euteleostomi</taxon>
        <taxon>Actinopterygii</taxon>
        <taxon>Neopterygii</taxon>
        <taxon>Teleostei</taxon>
        <taxon>Anguilliformes</taxon>
        <taxon>Anguillidae</taxon>
        <taxon>Anguilla</taxon>
    </lineage>
</organism>
<reference evidence="1" key="2">
    <citation type="journal article" date="2015" name="Fish Shellfish Immunol.">
        <title>Early steps in the European eel (Anguilla anguilla)-Vibrio vulnificus interaction in the gills: Role of the RtxA13 toxin.</title>
        <authorList>
            <person name="Callol A."/>
            <person name="Pajuelo D."/>
            <person name="Ebbesson L."/>
            <person name="Teles M."/>
            <person name="MacKenzie S."/>
            <person name="Amaro C."/>
        </authorList>
    </citation>
    <scope>NUCLEOTIDE SEQUENCE</scope>
</reference>
<evidence type="ECO:0000313" key="1">
    <source>
        <dbReference type="EMBL" id="JAH28675.1"/>
    </source>
</evidence>
<accession>A0A0E9RJN1</accession>